<gene>
    <name evidence="1" type="ORF">MENT_LOCUS48856</name>
</gene>
<accession>A0A6V7X996</accession>
<reference evidence="1 2" key="1">
    <citation type="submission" date="2020-08" db="EMBL/GenBank/DDBJ databases">
        <authorList>
            <person name="Koutsovoulos G."/>
            <person name="Danchin GJ E."/>
        </authorList>
    </citation>
    <scope>NUCLEOTIDE SEQUENCE [LARGE SCALE GENOMIC DNA]</scope>
</reference>
<name>A0A6V7X996_MELEN</name>
<dbReference type="AlphaFoldDB" id="A0A6V7X996"/>
<evidence type="ECO:0000313" key="2">
    <source>
        <dbReference type="Proteomes" id="UP000580250"/>
    </source>
</evidence>
<comment type="caution">
    <text evidence="1">The sequence shown here is derived from an EMBL/GenBank/DDBJ whole genome shotgun (WGS) entry which is preliminary data.</text>
</comment>
<proteinExistence type="predicted"/>
<dbReference type="Proteomes" id="UP000580250">
    <property type="component" value="Unassembled WGS sequence"/>
</dbReference>
<organism evidence="1 2">
    <name type="scientific">Meloidogyne enterolobii</name>
    <name type="common">Root-knot nematode worm</name>
    <name type="synonym">Meloidogyne mayaguensis</name>
    <dbReference type="NCBI Taxonomy" id="390850"/>
    <lineage>
        <taxon>Eukaryota</taxon>
        <taxon>Metazoa</taxon>
        <taxon>Ecdysozoa</taxon>
        <taxon>Nematoda</taxon>
        <taxon>Chromadorea</taxon>
        <taxon>Rhabditida</taxon>
        <taxon>Tylenchina</taxon>
        <taxon>Tylenchomorpha</taxon>
        <taxon>Tylenchoidea</taxon>
        <taxon>Meloidogynidae</taxon>
        <taxon>Meloidogyninae</taxon>
        <taxon>Meloidogyne</taxon>
    </lineage>
</organism>
<evidence type="ECO:0000313" key="1">
    <source>
        <dbReference type="EMBL" id="CAD2195745.1"/>
    </source>
</evidence>
<sequence>MPFVYDLSKHKFHKYSDFEKDMNELIKMFPLITKEGIKQILLVKGGIKEIVSESLNYIFPKND</sequence>
<dbReference type="EMBL" id="CAJEWN010001241">
    <property type="protein sequence ID" value="CAD2195745.1"/>
    <property type="molecule type" value="Genomic_DNA"/>
</dbReference>
<protein>
    <submittedName>
        <fullName evidence="1">Uncharacterized protein</fullName>
    </submittedName>
</protein>